<evidence type="ECO:0000313" key="2">
    <source>
        <dbReference type="Proteomes" id="UP000556026"/>
    </source>
</evidence>
<organism evidence="1 2">
    <name type="scientific">Geomonas silvestris</name>
    <dbReference type="NCBI Taxonomy" id="2740184"/>
    <lineage>
        <taxon>Bacteria</taxon>
        <taxon>Pseudomonadati</taxon>
        <taxon>Thermodesulfobacteriota</taxon>
        <taxon>Desulfuromonadia</taxon>
        <taxon>Geobacterales</taxon>
        <taxon>Geobacteraceae</taxon>
        <taxon>Geomonas</taxon>
    </lineage>
</organism>
<dbReference type="Gene3D" id="3.40.50.300">
    <property type="entry name" value="P-loop containing nucleotide triphosphate hydrolases"/>
    <property type="match status" value="1"/>
</dbReference>
<comment type="caution">
    <text evidence="1">The sequence shown here is derived from an EMBL/GenBank/DDBJ whole genome shotgun (WGS) entry which is preliminary data.</text>
</comment>
<dbReference type="RefSeq" id="WP_183353139.1">
    <property type="nucleotide sequence ID" value="NZ_BLXX01000001.1"/>
</dbReference>
<dbReference type="AlphaFoldDB" id="A0A6V8ME77"/>
<sequence length="237" mass="27074">MSPLSLVASIEKRLDALVELSRRNQRINVMTDRAPEQPTITISREFGCEGLPVAARVQMLLQERTGVSWGILDRATLDKMAQNRDVSEEIFRNLGGKNRFLDEAMSTILTDWTSDKDYYQHLCNQIIPFARAGHVIIIGVGAGILTQKMSNCHKFRIVAPMEFKVKSFAQRHHMSEDEAFKLIVKQQKQRNAFITDFLDRDVTDPTLYDVIFNRATNSVDQIAEMICYHIQSGQRKA</sequence>
<gene>
    <name evidence="1" type="ORF">GMST_06210</name>
</gene>
<dbReference type="InterPro" id="IPR027417">
    <property type="entry name" value="P-loop_NTPase"/>
</dbReference>
<keyword evidence="2" id="KW-1185">Reference proteome</keyword>
<dbReference type="Proteomes" id="UP000556026">
    <property type="component" value="Unassembled WGS sequence"/>
</dbReference>
<dbReference type="GO" id="GO:0016301">
    <property type="term" value="F:kinase activity"/>
    <property type="evidence" value="ECO:0007669"/>
    <property type="project" value="UniProtKB-KW"/>
</dbReference>
<dbReference type="Pfam" id="PF13189">
    <property type="entry name" value="Cytidylate_kin2"/>
    <property type="match status" value="1"/>
</dbReference>
<proteinExistence type="predicted"/>
<dbReference type="EMBL" id="BLXX01000001">
    <property type="protein sequence ID" value="GFO58296.1"/>
    <property type="molecule type" value="Genomic_DNA"/>
</dbReference>
<keyword evidence="1" id="KW-0418">Kinase</keyword>
<accession>A0A6V8ME77</accession>
<reference evidence="2" key="1">
    <citation type="submission" date="2020-06" db="EMBL/GenBank/DDBJ databases">
        <title>Draft genomic sequence of Geomonas sp. Red330.</title>
        <authorList>
            <person name="Itoh H."/>
            <person name="Zhenxing X."/>
            <person name="Ushijima N."/>
            <person name="Masuda Y."/>
            <person name="Shiratori Y."/>
            <person name="Senoo K."/>
        </authorList>
    </citation>
    <scope>NUCLEOTIDE SEQUENCE [LARGE SCALE GENOMIC DNA]</scope>
    <source>
        <strain evidence="2">Red330</strain>
    </source>
</reference>
<protein>
    <submittedName>
        <fullName evidence="1">Cytidylate kinase</fullName>
    </submittedName>
</protein>
<name>A0A6V8ME77_9BACT</name>
<evidence type="ECO:0000313" key="1">
    <source>
        <dbReference type="EMBL" id="GFO58296.1"/>
    </source>
</evidence>
<keyword evidence="1" id="KW-0808">Transferase</keyword>